<organism evidence="2">
    <name type="scientific">uncultured prokaryote</name>
    <dbReference type="NCBI Taxonomy" id="198431"/>
    <lineage>
        <taxon>unclassified sequences</taxon>
        <taxon>environmental samples</taxon>
    </lineage>
</organism>
<keyword evidence="1" id="KW-1133">Transmembrane helix</keyword>
<feature type="transmembrane region" description="Helical" evidence="1">
    <location>
        <begin position="143"/>
        <end position="165"/>
    </location>
</feature>
<accession>H5SP80</accession>
<dbReference type="InterPro" id="IPR042106">
    <property type="entry name" value="Nuo/plastoQ_OxRdtase_6_NuoJ"/>
</dbReference>
<dbReference type="InterPro" id="IPR001457">
    <property type="entry name" value="NADH_UbQ/plastoQ_OxRdtase_su6"/>
</dbReference>
<keyword evidence="1" id="KW-0812">Transmembrane</keyword>
<proteinExistence type="predicted"/>
<reference evidence="2" key="2">
    <citation type="journal article" date="2012" name="PLoS ONE">
        <title>A Deeply Branching Thermophilic Bacterium with an Ancient Acetyl-CoA Pathway Dominates a Subsurface Ecosystem.</title>
        <authorList>
            <person name="Takami H."/>
            <person name="Noguchi H."/>
            <person name="Takaki Y."/>
            <person name="Uchiyama I."/>
            <person name="Toyoda A."/>
            <person name="Nishi S."/>
            <person name="Chee G.-J."/>
            <person name="Arai W."/>
            <person name="Nunoura T."/>
            <person name="Itoh T."/>
            <person name="Hattori M."/>
            <person name="Takai K."/>
        </authorList>
    </citation>
    <scope>NUCLEOTIDE SEQUENCE</scope>
</reference>
<feature type="transmembrane region" description="Helical" evidence="1">
    <location>
        <begin position="30"/>
        <end position="47"/>
    </location>
</feature>
<dbReference type="PANTHER" id="PTHR33269:SF17">
    <property type="entry name" value="NADH-UBIQUINONE OXIDOREDUCTASE CHAIN 6"/>
    <property type="match status" value="1"/>
</dbReference>
<dbReference type="Gene3D" id="1.20.120.1200">
    <property type="entry name" value="NADH-ubiquinone/plastoquinone oxidoreductase chain 6, subunit NuoJ"/>
    <property type="match status" value="1"/>
</dbReference>
<feature type="transmembrane region" description="Helical" evidence="1">
    <location>
        <begin position="53"/>
        <end position="77"/>
    </location>
</feature>
<dbReference type="Pfam" id="PF00499">
    <property type="entry name" value="Oxidored_q3"/>
    <property type="match status" value="1"/>
</dbReference>
<sequence>MGGILFWIFATLATAASLFVILSRNPVNSAIGLIFCFFTTACLYVLLDAQFVAAIQVLVYAGAIMVLFLFAIMLLNIEKDIKREVTSPVTRFFGITFGLGILTEVMLLLWYYRETPFMGPYTPERLSLMGNIQAIGRSIFVDYMLPFEILSILLIIGIIGAVVLAKRD</sequence>
<gene>
    <name evidence="2" type="ORF">HGMM_F53F08C09</name>
</gene>
<dbReference type="AlphaFoldDB" id="H5SP80"/>
<dbReference type="GO" id="GO:0008137">
    <property type="term" value="F:NADH dehydrogenase (ubiquinone) activity"/>
    <property type="evidence" value="ECO:0007669"/>
    <property type="project" value="InterPro"/>
</dbReference>
<evidence type="ECO:0000256" key="1">
    <source>
        <dbReference type="SAM" id="Phobius"/>
    </source>
</evidence>
<dbReference type="PANTHER" id="PTHR33269">
    <property type="entry name" value="NADH-UBIQUINONE OXIDOREDUCTASE CHAIN 6"/>
    <property type="match status" value="1"/>
</dbReference>
<dbReference type="EMBL" id="AP011790">
    <property type="protein sequence ID" value="BAL57972.1"/>
    <property type="molecule type" value="Genomic_DNA"/>
</dbReference>
<evidence type="ECO:0000313" key="2">
    <source>
        <dbReference type="EMBL" id="BAL57972.1"/>
    </source>
</evidence>
<reference evidence="2" key="1">
    <citation type="journal article" date="2005" name="Environ. Microbiol.">
        <title>Genetic and functional properties of uncultivated thermophilic crenarchaeotes from a subsurface gold mine as revealed by analysis of genome fragments.</title>
        <authorList>
            <person name="Nunoura T."/>
            <person name="Hirayama H."/>
            <person name="Takami H."/>
            <person name="Oida H."/>
            <person name="Nishi S."/>
            <person name="Shimamura S."/>
            <person name="Suzuki Y."/>
            <person name="Inagaki F."/>
            <person name="Takai K."/>
            <person name="Nealson K.H."/>
            <person name="Horikoshi K."/>
        </authorList>
    </citation>
    <scope>NUCLEOTIDE SEQUENCE</scope>
</reference>
<protein>
    <submittedName>
        <fullName evidence="2">NADH dehydrogenase I subunit J</fullName>
    </submittedName>
</protein>
<feature type="transmembrane region" description="Helical" evidence="1">
    <location>
        <begin position="89"/>
        <end position="112"/>
    </location>
</feature>
<name>H5SP80_9ZZZZ</name>
<keyword evidence="1" id="KW-0472">Membrane</keyword>
<feature type="transmembrane region" description="Helical" evidence="1">
    <location>
        <begin position="6"/>
        <end position="23"/>
    </location>
</feature>